<dbReference type="CDD" id="cd00430">
    <property type="entry name" value="PLPDE_III_AR"/>
    <property type="match status" value="1"/>
</dbReference>
<organism evidence="10 11">
    <name type="scientific">Devosia insulae DS-56</name>
    <dbReference type="NCBI Taxonomy" id="1116389"/>
    <lineage>
        <taxon>Bacteria</taxon>
        <taxon>Pseudomonadati</taxon>
        <taxon>Pseudomonadota</taxon>
        <taxon>Alphaproteobacteria</taxon>
        <taxon>Hyphomicrobiales</taxon>
        <taxon>Devosiaceae</taxon>
        <taxon>Devosia</taxon>
    </lineage>
</organism>
<dbReference type="HAMAP" id="MF_01201">
    <property type="entry name" value="Ala_racemase"/>
    <property type="match status" value="1"/>
</dbReference>
<dbReference type="OrthoDB" id="9813814at2"/>
<feature type="modified residue" description="N6-(pyridoxal phosphate)lysine" evidence="6 7">
    <location>
        <position position="42"/>
    </location>
</feature>
<dbReference type="EMBL" id="LAJE02000161">
    <property type="protein sequence ID" value="OEO31351.1"/>
    <property type="molecule type" value="Genomic_DNA"/>
</dbReference>
<dbReference type="Gene3D" id="3.20.20.10">
    <property type="entry name" value="Alanine racemase"/>
    <property type="match status" value="1"/>
</dbReference>
<dbReference type="NCBIfam" id="TIGR00492">
    <property type="entry name" value="alr"/>
    <property type="match status" value="1"/>
</dbReference>
<comment type="function">
    <text evidence="6">Catalyzes the interconversion of L-alanine and D-alanine. May also act on other amino acids.</text>
</comment>
<evidence type="ECO:0000313" key="10">
    <source>
        <dbReference type="EMBL" id="OEO31351.1"/>
    </source>
</evidence>
<dbReference type="RefSeq" id="WP_069909489.1">
    <property type="nucleotide sequence ID" value="NZ_LAJE02000161.1"/>
</dbReference>
<evidence type="ECO:0000256" key="8">
    <source>
        <dbReference type="PIRSR" id="PIRSR600821-52"/>
    </source>
</evidence>
<dbReference type="SUPFAM" id="SSF51419">
    <property type="entry name" value="PLP-binding barrel"/>
    <property type="match status" value="1"/>
</dbReference>
<keyword evidence="11" id="KW-1185">Reference proteome</keyword>
<dbReference type="Gene3D" id="2.40.37.10">
    <property type="entry name" value="Lyase, Ornithine Decarboxylase, Chain A, domain 1"/>
    <property type="match status" value="1"/>
</dbReference>
<feature type="active site" description="Proton acceptor; specific for D-alanine" evidence="6">
    <location>
        <position position="42"/>
    </location>
</feature>
<dbReference type="EC" id="5.1.1.1" evidence="3 6"/>
<dbReference type="SUPFAM" id="SSF50621">
    <property type="entry name" value="Alanine racemase C-terminal domain-like"/>
    <property type="match status" value="1"/>
</dbReference>
<dbReference type="InterPro" id="IPR009006">
    <property type="entry name" value="Ala_racemase/Decarboxylase_C"/>
</dbReference>
<comment type="cofactor">
    <cofactor evidence="2 6 7">
        <name>pyridoxal 5'-phosphate</name>
        <dbReference type="ChEBI" id="CHEBI:597326"/>
    </cofactor>
</comment>
<dbReference type="UniPathway" id="UPA00042">
    <property type="reaction ID" value="UER00497"/>
</dbReference>
<feature type="domain" description="Alanine racemase C-terminal" evidence="9">
    <location>
        <begin position="241"/>
        <end position="371"/>
    </location>
</feature>
<feature type="binding site" evidence="6 8">
    <location>
        <position position="315"/>
    </location>
    <ligand>
        <name>substrate</name>
    </ligand>
</feature>
<dbReference type="AlphaFoldDB" id="A0A1E5XRX1"/>
<dbReference type="GO" id="GO:0030632">
    <property type="term" value="P:D-alanine biosynthetic process"/>
    <property type="evidence" value="ECO:0007669"/>
    <property type="project" value="UniProtKB-UniRule"/>
</dbReference>
<feature type="binding site" evidence="6 8">
    <location>
        <position position="141"/>
    </location>
    <ligand>
        <name>substrate</name>
    </ligand>
</feature>
<dbReference type="PANTHER" id="PTHR30511:SF0">
    <property type="entry name" value="ALANINE RACEMASE, CATABOLIC-RELATED"/>
    <property type="match status" value="1"/>
</dbReference>
<evidence type="ECO:0000313" key="11">
    <source>
        <dbReference type="Proteomes" id="UP000095463"/>
    </source>
</evidence>
<evidence type="ECO:0000256" key="4">
    <source>
        <dbReference type="ARBA" id="ARBA00022898"/>
    </source>
</evidence>
<reference evidence="10 11" key="1">
    <citation type="journal article" date="2015" name="Genome Announc.">
        <title>Genome Assemblies of Three Soil-Associated Devosia species: D. insulae, D. limi, and D. soli.</title>
        <authorList>
            <person name="Hassan Y.I."/>
            <person name="Lepp D."/>
            <person name="Zhou T."/>
        </authorList>
    </citation>
    <scope>NUCLEOTIDE SEQUENCE [LARGE SCALE GENOMIC DNA]</scope>
    <source>
        <strain evidence="10 11">DS-56</strain>
    </source>
</reference>
<evidence type="ECO:0000256" key="7">
    <source>
        <dbReference type="PIRSR" id="PIRSR600821-50"/>
    </source>
</evidence>
<dbReference type="SMART" id="SM01005">
    <property type="entry name" value="Ala_racemase_C"/>
    <property type="match status" value="1"/>
</dbReference>
<evidence type="ECO:0000259" key="9">
    <source>
        <dbReference type="SMART" id="SM01005"/>
    </source>
</evidence>
<comment type="similarity">
    <text evidence="6">Belongs to the alanine racemase family.</text>
</comment>
<dbReference type="PRINTS" id="PR00992">
    <property type="entry name" value="ALARACEMASE"/>
</dbReference>
<evidence type="ECO:0000256" key="1">
    <source>
        <dbReference type="ARBA" id="ARBA00000316"/>
    </source>
</evidence>
<accession>A0A1E5XRX1</accession>
<evidence type="ECO:0000256" key="3">
    <source>
        <dbReference type="ARBA" id="ARBA00013089"/>
    </source>
</evidence>
<dbReference type="InterPro" id="IPR000821">
    <property type="entry name" value="Ala_racemase"/>
</dbReference>
<gene>
    <name evidence="10" type="ORF">VW23_016860</name>
</gene>
<protein>
    <recommendedName>
        <fullName evidence="3 6">Alanine racemase</fullName>
        <ecNumber evidence="3 6">5.1.1.1</ecNumber>
    </recommendedName>
</protein>
<comment type="catalytic activity">
    <reaction evidence="1 6">
        <text>L-alanine = D-alanine</text>
        <dbReference type="Rhea" id="RHEA:20249"/>
        <dbReference type="ChEBI" id="CHEBI:57416"/>
        <dbReference type="ChEBI" id="CHEBI:57972"/>
        <dbReference type="EC" id="5.1.1.1"/>
    </reaction>
</comment>
<dbReference type="Pfam" id="PF00842">
    <property type="entry name" value="Ala_racemase_C"/>
    <property type="match status" value="1"/>
</dbReference>
<evidence type="ECO:0000256" key="6">
    <source>
        <dbReference type="HAMAP-Rule" id="MF_01201"/>
    </source>
</evidence>
<dbReference type="Pfam" id="PF01168">
    <property type="entry name" value="Ala_racemase_N"/>
    <property type="match status" value="1"/>
</dbReference>
<sequence>MAAPAIATGYGGRLTVDLGALKRNWQALDKVSRGALTGAVVKADAYGTGIAQASRAFYEAGARFFFAATPDEGIAVRAALPEDSHIFILSGLYPGSAPLYVGERLMPCLASIPMLEEWLQACAASNQALPAALHFDTGINRLGFRLNETSIVKRLIDSIGYAPQMIMSHLACADTPAHEKNRTQLALFTSVMAQFPGIPASLSNSAGLMSNRDNHFQMVRPGIALYGGRAVAGRRNPMAPVVTLEAPVLMTKDVKTGETVGYGALQTMSRDSRLAIVAIGYADGFFRSLSSSNNHRGTHVAINGQPCPVVGRVSMDMIGVDVTDLPRPPAPGEMAEIIGKQITIDDHADIANTIGYEVLTSLKGRYSRNYMESAAPTA</sequence>
<proteinExistence type="inferred from homology"/>
<dbReference type="Proteomes" id="UP000095463">
    <property type="component" value="Unassembled WGS sequence"/>
</dbReference>
<comment type="caution">
    <text evidence="10">The sequence shown here is derived from an EMBL/GenBank/DDBJ whole genome shotgun (WGS) entry which is preliminary data.</text>
</comment>
<dbReference type="GO" id="GO:0008784">
    <property type="term" value="F:alanine racemase activity"/>
    <property type="evidence" value="ECO:0007669"/>
    <property type="project" value="UniProtKB-UniRule"/>
</dbReference>
<dbReference type="GO" id="GO:0030170">
    <property type="term" value="F:pyridoxal phosphate binding"/>
    <property type="evidence" value="ECO:0007669"/>
    <property type="project" value="UniProtKB-UniRule"/>
</dbReference>
<keyword evidence="5 6" id="KW-0413">Isomerase</keyword>
<dbReference type="InterPro" id="IPR001608">
    <property type="entry name" value="Ala_racemase_N"/>
</dbReference>
<dbReference type="PANTHER" id="PTHR30511">
    <property type="entry name" value="ALANINE RACEMASE"/>
    <property type="match status" value="1"/>
</dbReference>
<evidence type="ECO:0000256" key="2">
    <source>
        <dbReference type="ARBA" id="ARBA00001933"/>
    </source>
</evidence>
<evidence type="ECO:0000256" key="5">
    <source>
        <dbReference type="ARBA" id="ARBA00023235"/>
    </source>
</evidence>
<comment type="pathway">
    <text evidence="6">Amino-acid biosynthesis; D-alanine biosynthesis; D-alanine from L-alanine: step 1/1.</text>
</comment>
<dbReference type="InterPro" id="IPR011079">
    <property type="entry name" value="Ala_racemase_C"/>
</dbReference>
<feature type="active site" description="Proton acceptor; specific for L-alanine" evidence="6">
    <location>
        <position position="262"/>
    </location>
</feature>
<dbReference type="GO" id="GO:0005829">
    <property type="term" value="C:cytosol"/>
    <property type="evidence" value="ECO:0007669"/>
    <property type="project" value="TreeGrafter"/>
</dbReference>
<dbReference type="InterPro" id="IPR029066">
    <property type="entry name" value="PLP-binding_barrel"/>
</dbReference>
<keyword evidence="4 6" id="KW-0663">Pyridoxal phosphate</keyword>
<name>A0A1E5XRX1_9HYPH</name>